<organism evidence="3 4">
    <name type="scientific">Ruminococcus intestinalis</name>
    <dbReference type="NCBI Taxonomy" id="2763066"/>
    <lineage>
        <taxon>Bacteria</taxon>
        <taxon>Bacillati</taxon>
        <taxon>Bacillota</taxon>
        <taxon>Clostridia</taxon>
        <taxon>Eubacteriales</taxon>
        <taxon>Oscillospiraceae</taxon>
        <taxon>Ruminococcus</taxon>
    </lineage>
</organism>
<dbReference type="InterPro" id="IPR036152">
    <property type="entry name" value="Asp/glu_Ase-like_sf"/>
</dbReference>
<gene>
    <name evidence="3" type="ORF">H8R91_04545</name>
</gene>
<sequence length="326" mass="36336">MKILVVFTGGTIGSCYNDGVISPDSSTRYKLIEMYKQNGGYAEFDAISPYTVLSENLNGEYFNSLYNSVKENINNYDGIIVTHGTDTLQYTSAVLSYMFGLCNTPIVLVSANYPLESEKSNGLENFSAAVDFIKSGNNKGVFVAYKNNGEHANIHRASRLQKHLAYSDKIESVNNIYYGEIINGNFIKNINYTEKQDEIKFENMPVFKSTSPVLKITPYVGMAYPQLNKNIKAVLTESYHSGTVNTASKDLEKFCNTAKQFNIPVFLTGSEAGFFYESKELYSKLGIQVLPTVTPISAYIKLWILCENNAKDIYKAFSKSIGGDIL</sequence>
<dbReference type="InterPro" id="IPR027474">
    <property type="entry name" value="L-asparaginase_N"/>
</dbReference>
<name>A0ABR7HJY6_9FIRM</name>
<dbReference type="Gene3D" id="3.40.50.40">
    <property type="match status" value="1"/>
</dbReference>
<dbReference type="PROSITE" id="PS00917">
    <property type="entry name" value="ASN_GLN_ASE_2"/>
    <property type="match status" value="1"/>
</dbReference>
<feature type="active site" evidence="1">
    <location>
        <position position="85"/>
    </location>
</feature>
<evidence type="ECO:0000313" key="4">
    <source>
        <dbReference type="Proteomes" id="UP000636755"/>
    </source>
</evidence>
<dbReference type="PROSITE" id="PS51732">
    <property type="entry name" value="ASN_GLN_ASE_3"/>
    <property type="match status" value="1"/>
</dbReference>
<evidence type="ECO:0000256" key="1">
    <source>
        <dbReference type="PROSITE-ProRule" id="PRU10100"/>
    </source>
</evidence>
<comment type="caution">
    <text evidence="3">The sequence shown here is derived from an EMBL/GenBank/DDBJ whole genome shotgun (WGS) entry which is preliminary data.</text>
</comment>
<dbReference type="InterPro" id="IPR027475">
    <property type="entry name" value="Asparaginase/glutaminase_AS2"/>
</dbReference>
<dbReference type="PRINTS" id="PR00139">
    <property type="entry name" value="ASNGLNASE"/>
</dbReference>
<dbReference type="EMBL" id="JACOPS010000002">
    <property type="protein sequence ID" value="MBC5727801.1"/>
    <property type="molecule type" value="Genomic_DNA"/>
</dbReference>
<dbReference type="Gene3D" id="3.40.50.1170">
    <property type="entry name" value="L-asparaginase, N-terminal domain"/>
    <property type="match status" value="1"/>
</dbReference>
<dbReference type="InterPro" id="IPR006034">
    <property type="entry name" value="Asparaginase/glutaminase-like"/>
</dbReference>
<dbReference type="InterPro" id="IPR027473">
    <property type="entry name" value="L-asparaginase_C"/>
</dbReference>
<dbReference type="Pfam" id="PF00710">
    <property type="entry name" value="Asparaginase"/>
    <property type="match status" value="1"/>
</dbReference>
<dbReference type="PIRSF" id="PIRSF500176">
    <property type="entry name" value="L_ASNase"/>
    <property type="match status" value="1"/>
</dbReference>
<evidence type="ECO:0000313" key="3">
    <source>
        <dbReference type="EMBL" id="MBC5727801.1"/>
    </source>
</evidence>
<keyword evidence="4" id="KW-1185">Reference proteome</keyword>
<evidence type="ECO:0000259" key="2">
    <source>
        <dbReference type="Pfam" id="PF00710"/>
    </source>
</evidence>
<dbReference type="PANTHER" id="PTHR11707:SF28">
    <property type="entry name" value="60 KDA LYSOPHOSPHOLIPASE"/>
    <property type="match status" value="1"/>
</dbReference>
<dbReference type="InterPro" id="IPR037152">
    <property type="entry name" value="L-asparaginase_N_sf"/>
</dbReference>
<reference evidence="3 4" key="1">
    <citation type="submission" date="2020-08" db="EMBL/GenBank/DDBJ databases">
        <title>Genome public.</title>
        <authorList>
            <person name="Liu C."/>
            <person name="Sun Q."/>
        </authorList>
    </citation>
    <scope>NUCLEOTIDE SEQUENCE [LARGE SCALE GENOMIC DNA]</scope>
    <source>
        <strain evidence="3 4">NSJ-71</strain>
    </source>
</reference>
<dbReference type="Proteomes" id="UP000636755">
    <property type="component" value="Unassembled WGS sequence"/>
</dbReference>
<dbReference type="PROSITE" id="PS51257">
    <property type="entry name" value="PROKAR_LIPOPROTEIN"/>
    <property type="match status" value="1"/>
</dbReference>
<dbReference type="SMART" id="SM00870">
    <property type="entry name" value="Asparaginase"/>
    <property type="match status" value="1"/>
</dbReference>
<protein>
    <submittedName>
        <fullName evidence="3">Asparaginase</fullName>
    </submittedName>
</protein>
<dbReference type="PANTHER" id="PTHR11707">
    <property type="entry name" value="L-ASPARAGINASE"/>
    <property type="match status" value="1"/>
</dbReference>
<accession>A0ABR7HJY6</accession>
<dbReference type="RefSeq" id="WP_186935068.1">
    <property type="nucleotide sequence ID" value="NZ_JACOPS010000002.1"/>
</dbReference>
<dbReference type="SUPFAM" id="SSF53774">
    <property type="entry name" value="Glutaminase/Asparaginase"/>
    <property type="match status" value="1"/>
</dbReference>
<proteinExistence type="predicted"/>
<feature type="domain" description="L-asparaginase N-terminal" evidence="2">
    <location>
        <begin position="2"/>
        <end position="184"/>
    </location>
</feature>
<dbReference type="PIRSF" id="PIRSF001220">
    <property type="entry name" value="L-ASNase_gatD"/>
    <property type="match status" value="1"/>
</dbReference>